<accession>A0ACB8UW15</accession>
<comment type="caution">
    <text evidence="1">The sequence shown here is derived from an EMBL/GenBank/DDBJ whole genome shotgun (WGS) entry which is preliminary data.</text>
</comment>
<gene>
    <name evidence="1" type="ORF">LOY88_003855</name>
</gene>
<evidence type="ECO:0000313" key="1">
    <source>
        <dbReference type="EMBL" id="KAI2385935.1"/>
    </source>
</evidence>
<sequence>MASSIQNAASTPEIPTTTTVALSYQPKLAKEASIVTVFPGDDDRRTPENEIAETAARGPSEELKFQKKKKKTGKGGKKKKPTGFEDFYVDAPVTPAEYEVEKKLYDLSVSIIHRLETAIQRYETKRRMNSERRDIFLKYLSFGGVKVGPKMFEGNDQKDLQRLDSEQIITATAETNIPEDRANWEVDFEMVVKGFFSSVIPQYIGLETEPQVELVTSTVKNFLNYILHHDVCPEYKDNIMSARFICDEARRQLWNIQQANLTAPGDFNIACSTLFGGSYFGAYTGDREWSEGFDPAGMSEIVARKVVKFALAGAGTHEQAVRFRDLANDDKLTSRIVHTGGFEIIAISPASPDIKDFYHAHANDLKPVGKVQARAWYNPELLSKDYSISRFQDDLIQENATLADFEFFVEDSFLRFYFVGMKVEAHVRELNCGIKYFDTVLDMHCSFHTILPNQAMVGWKEPRDIRPDHLCWLPQENDADTILNTAESEEEVQSQVGMVGN</sequence>
<proteinExistence type="predicted"/>
<name>A0ACB8UW15_9EURO</name>
<dbReference type="EMBL" id="JALBCA010000053">
    <property type="protein sequence ID" value="KAI2385935.1"/>
    <property type="molecule type" value="Genomic_DNA"/>
</dbReference>
<organism evidence="1">
    <name type="scientific">Ophidiomyces ophidiicola</name>
    <dbReference type="NCBI Taxonomy" id="1387563"/>
    <lineage>
        <taxon>Eukaryota</taxon>
        <taxon>Fungi</taxon>
        <taxon>Dikarya</taxon>
        <taxon>Ascomycota</taxon>
        <taxon>Pezizomycotina</taxon>
        <taxon>Eurotiomycetes</taxon>
        <taxon>Eurotiomycetidae</taxon>
        <taxon>Onygenales</taxon>
        <taxon>Onygenaceae</taxon>
        <taxon>Ophidiomyces</taxon>
    </lineage>
</organism>
<reference evidence="1" key="1">
    <citation type="journal article" date="2022" name="bioRxiv">
        <title>Population genetic analysis of Ophidiomyces ophidiicola, the causative agent of snake fungal disease, indicates recent introductions to the USA.</title>
        <authorList>
            <person name="Ladner J.T."/>
            <person name="Palmer J.M."/>
            <person name="Ettinger C.L."/>
            <person name="Stajich J.E."/>
            <person name="Farrell T.M."/>
            <person name="Glorioso B.M."/>
            <person name="Lawson B."/>
            <person name="Price S.J."/>
            <person name="Stengle A.G."/>
            <person name="Grear D.A."/>
            <person name="Lorch J.M."/>
        </authorList>
    </citation>
    <scope>NUCLEOTIDE SEQUENCE</scope>
    <source>
        <strain evidence="1">NWHC 24266-5</strain>
    </source>
</reference>
<protein>
    <submittedName>
        <fullName evidence="1">Uncharacterized protein</fullName>
    </submittedName>
</protein>